<evidence type="ECO:0000256" key="4">
    <source>
        <dbReference type="ARBA" id="ARBA00022737"/>
    </source>
</evidence>
<evidence type="ECO:0000259" key="9">
    <source>
        <dbReference type="PROSITE" id="PS51403"/>
    </source>
</evidence>
<evidence type="ECO:0000313" key="11">
    <source>
        <dbReference type="Proteomes" id="UP000194236"/>
    </source>
</evidence>
<dbReference type="Pfam" id="PF01391">
    <property type="entry name" value="Collagen"/>
    <property type="match status" value="1"/>
</dbReference>
<dbReference type="GO" id="GO:0005604">
    <property type="term" value="C:basement membrane"/>
    <property type="evidence" value="ECO:0007669"/>
    <property type="project" value="UniProtKB-SubCell"/>
</dbReference>
<comment type="caution">
    <text evidence="10">The sequence shown here is derived from an EMBL/GenBank/DDBJ whole genome shotgun (WGS) entry which is preliminary data.</text>
</comment>
<evidence type="ECO:0000256" key="6">
    <source>
        <dbReference type="ARBA" id="ARBA00023119"/>
    </source>
</evidence>
<dbReference type="InterPro" id="IPR001442">
    <property type="entry name" value="Collagen_IV_NC"/>
</dbReference>
<feature type="domain" description="Collagen IV NC1" evidence="9">
    <location>
        <begin position="49"/>
        <end position="85"/>
    </location>
</feature>
<keyword evidence="2" id="KW-0964">Secreted</keyword>
<accession>A0A1Y3BK21</accession>
<gene>
    <name evidence="10" type="ORF">BLA29_014282</name>
</gene>
<keyword evidence="7" id="KW-1015">Disulfide bond</keyword>
<dbReference type="OrthoDB" id="5983381at2759"/>
<keyword evidence="5" id="KW-0084">Basement membrane</keyword>
<evidence type="ECO:0000313" key="10">
    <source>
        <dbReference type="EMBL" id="OTF79946.1"/>
    </source>
</evidence>
<keyword evidence="6" id="KW-0176">Collagen</keyword>
<dbReference type="PROSITE" id="PS51403">
    <property type="entry name" value="NC1_IV"/>
    <property type="match status" value="1"/>
</dbReference>
<feature type="non-terminal residue" evidence="10">
    <location>
        <position position="85"/>
    </location>
</feature>
<evidence type="ECO:0000256" key="5">
    <source>
        <dbReference type="ARBA" id="ARBA00022869"/>
    </source>
</evidence>
<dbReference type="Gene3D" id="2.170.240.10">
    <property type="entry name" value="Collagen IV, non-collagenous"/>
    <property type="match status" value="1"/>
</dbReference>
<comment type="subcellular location">
    <subcellularLocation>
        <location evidence="1">Secreted</location>
        <location evidence="1">Extracellular space</location>
        <location evidence="1">Extracellular matrix</location>
        <location evidence="1">Basement membrane</location>
    </subcellularLocation>
</comment>
<feature type="region of interest" description="Disordered" evidence="8">
    <location>
        <begin position="21"/>
        <end position="41"/>
    </location>
</feature>
<name>A0A1Y3BK21_EURMA</name>
<dbReference type="InterPro" id="IPR008160">
    <property type="entry name" value="Collagen"/>
</dbReference>
<evidence type="ECO:0000256" key="3">
    <source>
        <dbReference type="ARBA" id="ARBA00022530"/>
    </source>
</evidence>
<dbReference type="Proteomes" id="UP000194236">
    <property type="component" value="Unassembled WGS sequence"/>
</dbReference>
<evidence type="ECO:0000256" key="7">
    <source>
        <dbReference type="ARBA" id="ARBA00023157"/>
    </source>
</evidence>
<keyword evidence="11" id="KW-1185">Reference proteome</keyword>
<organism evidence="10 11">
    <name type="scientific">Euroglyphus maynei</name>
    <name type="common">Mayne's house dust mite</name>
    <dbReference type="NCBI Taxonomy" id="6958"/>
    <lineage>
        <taxon>Eukaryota</taxon>
        <taxon>Metazoa</taxon>
        <taxon>Ecdysozoa</taxon>
        <taxon>Arthropoda</taxon>
        <taxon>Chelicerata</taxon>
        <taxon>Arachnida</taxon>
        <taxon>Acari</taxon>
        <taxon>Acariformes</taxon>
        <taxon>Sarcoptiformes</taxon>
        <taxon>Astigmata</taxon>
        <taxon>Psoroptidia</taxon>
        <taxon>Analgoidea</taxon>
        <taxon>Pyroglyphidae</taxon>
        <taxon>Pyroglyphinae</taxon>
        <taxon>Euroglyphus</taxon>
    </lineage>
</organism>
<dbReference type="Pfam" id="PF01413">
    <property type="entry name" value="C4"/>
    <property type="match status" value="1"/>
</dbReference>
<evidence type="ECO:0000256" key="8">
    <source>
        <dbReference type="SAM" id="MobiDB-lite"/>
    </source>
</evidence>
<dbReference type="InterPro" id="IPR016187">
    <property type="entry name" value="CTDL_fold"/>
</dbReference>
<keyword evidence="4" id="KW-0677">Repeat</keyword>
<protein>
    <recommendedName>
        <fullName evidence="9">Collagen IV NC1 domain-containing protein</fullName>
    </recommendedName>
</protein>
<reference evidence="10 11" key="1">
    <citation type="submission" date="2017-03" db="EMBL/GenBank/DDBJ databases">
        <title>Genome Survey of Euroglyphus maynei.</title>
        <authorList>
            <person name="Arlian L.G."/>
            <person name="Morgan M.S."/>
            <person name="Rider S.D."/>
        </authorList>
    </citation>
    <scope>NUCLEOTIDE SEQUENCE [LARGE SCALE GENOMIC DNA]</scope>
    <source>
        <strain evidence="10">Arlian Lab</strain>
        <tissue evidence="10">Whole body</tissue>
    </source>
</reference>
<proteinExistence type="predicted"/>
<dbReference type="EMBL" id="MUJZ01020649">
    <property type="protein sequence ID" value="OTF79946.1"/>
    <property type="molecule type" value="Genomic_DNA"/>
</dbReference>
<dbReference type="GO" id="GO:0005201">
    <property type="term" value="F:extracellular matrix structural constituent"/>
    <property type="evidence" value="ECO:0007669"/>
    <property type="project" value="InterPro"/>
</dbReference>
<dbReference type="SUPFAM" id="SSF56436">
    <property type="entry name" value="C-type lectin-like"/>
    <property type="match status" value="1"/>
</dbReference>
<evidence type="ECO:0000256" key="1">
    <source>
        <dbReference type="ARBA" id="ARBA00004302"/>
    </source>
</evidence>
<dbReference type="InterPro" id="IPR036954">
    <property type="entry name" value="Collagen_IV_NC_sf"/>
</dbReference>
<dbReference type="AlphaFoldDB" id="A0A1Y3BK21"/>
<dbReference type="GO" id="GO:0005581">
    <property type="term" value="C:collagen trimer"/>
    <property type="evidence" value="ECO:0007669"/>
    <property type="project" value="UniProtKB-KW"/>
</dbReference>
<evidence type="ECO:0000256" key="2">
    <source>
        <dbReference type="ARBA" id="ARBA00022525"/>
    </source>
</evidence>
<keyword evidence="3" id="KW-0272">Extracellular matrix</keyword>
<sequence>MAGIPGLPGLKGIQGDPGFIGFTGMAGPTGDPGIPGQKGVKGTRRKTIGYYFTRHSQNIHDPSCPNNSTPMWTGYSLLYIMGNEK</sequence>